<dbReference type="Proteomes" id="UP000286791">
    <property type="component" value="Unassembled WGS sequence"/>
</dbReference>
<reference evidence="4 5" key="1">
    <citation type="journal article" date="2019" name="Appl. Environ. Microbiol.">
        <title>Population genetics and characterization of Campylobacter jejuni isolates in western jackdaws and game birds in Finland.</title>
        <authorList>
            <person name="Kovanen S."/>
            <person name="Rossi M."/>
            <person name="Pohja-Mykra M."/>
            <person name="Nieminen T."/>
            <person name="Raunio-Saarnisto M."/>
            <person name="Sauvala M."/>
            <person name="Fredriksson-Ahomaa M."/>
            <person name="Hanninen M.L."/>
            <person name="Kivisto R."/>
        </authorList>
    </citation>
    <scope>NUCLEOTIDE SEQUENCE [LARGE SCALE GENOMIC DNA]</scope>
    <source>
        <strain evidence="3 4">CB304</strain>
        <strain evidence="2 5">CB313</strain>
    </source>
</reference>
<sequence length="271" mass="31295">MQKFLIVLGFFLMLSIGANAQSPKEAKPSFDCAKASTEVEKMICNDESGELQKLDRLYSKLYFSILKSIPKDTKEGQETKKQMQKFAKNFIDYRDNMRCFLLAKNDDEKEVEEVFNKGRENGIMYENLDSVHFGFKPHHYKPCIARVYKMGILLLSTNTIIDTSFLIDKDTFYTCKGNMILDIFSIKGLAKFRFYNKLFPQGYKETIIEASKALQELSSNGRYTQVCAFEDEGFICTNGGCEFDLDEMQTRVIQPLDNFIQNIDFRKLNAN</sequence>
<comment type="caution">
    <text evidence="2">The sequence shown here is derived from an EMBL/GenBank/DDBJ whole genome shotgun (WGS) entry which is preliminary data.</text>
</comment>
<proteinExistence type="predicted"/>
<organism evidence="2 5">
    <name type="scientific">Campylobacter jejuni</name>
    <dbReference type="NCBI Taxonomy" id="197"/>
    <lineage>
        <taxon>Bacteria</taxon>
        <taxon>Pseudomonadati</taxon>
        <taxon>Campylobacterota</taxon>
        <taxon>Epsilonproteobacteria</taxon>
        <taxon>Campylobacterales</taxon>
        <taxon>Campylobacteraceae</taxon>
        <taxon>Campylobacter</taxon>
    </lineage>
</organism>
<keyword evidence="1" id="KW-0732">Signal</keyword>
<name>A0A431B1G3_CAMJU</name>
<dbReference type="EMBL" id="PRBV01000020">
    <property type="protein sequence ID" value="RTJ78038.1"/>
    <property type="molecule type" value="Genomic_DNA"/>
</dbReference>
<dbReference type="Proteomes" id="UP000288507">
    <property type="component" value="Unassembled WGS sequence"/>
</dbReference>
<feature type="signal peptide" evidence="1">
    <location>
        <begin position="1"/>
        <end position="20"/>
    </location>
</feature>
<evidence type="ECO:0000313" key="5">
    <source>
        <dbReference type="Proteomes" id="UP000288507"/>
    </source>
</evidence>
<accession>A0A431B1G3</accession>
<evidence type="ECO:0008006" key="6">
    <source>
        <dbReference type="Google" id="ProtNLM"/>
    </source>
</evidence>
<dbReference type="EMBL" id="PRCE01000106">
    <property type="protein sequence ID" value="RTJ97544.1"/>
    <property type="molecule type" value="Genomic_DNA"/>
</dbReference>
<evidence type="ECO:0000313" key="2">
    <source>
        <dbReference type="EMBL" id="RTJ78038.1"/>
    </source>
</evidence>
<protein>
    <recommendedName>
        <fullName evidence="6">Periplasmic protein</fullName>
    </recommendedName>
</protein>
<evidence type="ECO:0000256" key="1">
    <source>
        <dbReference type="SAM" id="SignalP"/>
    </source>
</evidence>
<evidence type="ECO:0000313" key="4">
    <source>
        <dbReference type="Proteomes" id="UP000286791"/>
    </source>
</evidence>
<feature type="chain" id="PRO_5042714857" description="Periplasmic protein" evidence="1">
    <location>
        <begin position="21"/>
        <end position="271"/>
    </location>
</feature>
<gene>
    <name evidence="3" type="ORF">C3H48_08555</name>
    <name evidence="2" type="ORF">C3H57_09440</name>
</gene>
<dbReference type="RefSeq" id="WP_126232518.1">
    <property type="nucleotide sequence ID" value="NZ_JBMJAW010000023.1"/>
</dbReference>
<dbReference type="AlphaFoldDB" id="A0A431B1G3"/>
<evidence type="ECO:0000313" key="3">
    <source>
        <dbReference type="EMBL" id="RTJ97544.1"/>
    </source>
</evidence>